<proteinExistence type="predicted"/>
<evidence type="ECO:0000313" key="1">
    <source>
        <dbReference type="EnsemblPlants" id="AVESA.00010b.r2.1AG0053060.1.CDS.1"/>
    </source>
</evidence>
<dbReference type="Proteomes" id="UP001732700">
    <property type="component" value="Chromosome 1A"/>
</dbReference>
<reference evidence="1" key="2">
    <citation type="submission" date="2025-09" db="UniProtKB">
        <authorList>
            <consortium name="EnsemblPlants"/>
        </authorList>
    </citation>
    <scope>IDENTIFICATION</scope>
</reference>
<evidence type="ECO:0000313" key="2">
    <source>
        <dbReference type="Proteomes" id="UP001732700"/>
    </source>
</evidence>
<organism evidence="1 2">
    <name type="scientific">Avena sativa</name>
    <name type="common">Oat</name>
    <dbReference type="NCBI Taxonomy" id="4498"/>
    <lineage>
        <taxon>Eukaryota</taxon>
        <taxon>Viridiplantae</taxon>
        <taxon>Streptophyta</taxon>
        <taxon>Embryophyta</taxon>
        <taxon>Tracheophyta</taxon>
        <taxon>Spermatophyta</taxon>
        <taxon>Magnoliopsida</taxon>
        <taxon>Liliopsida</taxon>
        <taxon>Poales</taxon>
        <taxon>Poaceae</taxon>
        <taxon>BOP clade</taxon>
        <taxon>Pooideae</taxon>
        <taxon>Poodae</taxon>
        <taxon>Poeae</taxon>
        <taxon>Poeae Chloroplast Group 1 (Aveneae type)</taxon>
        <taxon>Aveninae</taxon>
        <taxon>Avena</taxon>
    </lineage>
</organism>
<name>A0ACD5TH07_AVESA</name>
<protein>
    <submittedName>
        <fullName evidence="1">Uncharacterized protein</fullName>
    </submittedName>
</protein>
<sequence length="333" mass="35137">MGVLVVLCLLCAAAGMGMAQPSPPTPPAPQPKPSPLGHALSMAIVSAIGVVFFLVFLSLYITQCRSRLAVDGAPQAGNATASRRGRGLDPAVLATFPIVPYAEIMEHKIGGGALECAVCLTAFEEADDLRLLPHCSHAFHPECIDPWLEARTTCPLCRANLEKPAPPPHAAVAIGVPAQEKEDSVVDDDDDGGRKEEAVELEKLRGERRAARLRRSHSTGHSLVSGALAEQEEQCECDDQERFTLRLPEHVREQVLSRCCASSPDSLRGGAGCVGGSFRDAGGDGADCRRGRRRWQAFMPWARGGGSGGGAAAAVTASTPAAQPEPRRSAGRL</sequence>
<reference evidence="1" key="1">
    <citation type="submission" date="2021-05" db="EMBL/GenBank/DDBJ databases">
        <authorList>
            <person name="Scholz U."/>
            <person name="Mascher M."/>
            <person name="Fiebig A."/>
        </authorList>
    </citation>
    <scope>NUCLEOTIDE SEQUENCE [LARGE SCALE GENOMIC DNA]</scope>
</reference>
<accession>A0ACD5TH07</accession>
<dbReference type="EnsemblPlants" id="AVESA.00010b.r2.1AG0053060.1">
    <property type="protein sequence ID" value="AVESA.00010b.r2.1AG0053060.1.CDS.1"/>
    <property type="gene ID" value="AVESA.00010b.r2.1AG0053060"/>
</dbReference>
<keyword evidence="2" id="KW-1185">Reference proteome</keyword>